<evidence type="ECO:0000256" key="5">
    <source>
        <dbReference type="ARBA" id="ARBA00022777"/>
    </source>
</evidence>
<comment type="caution">
    <text evidence="8">The sequence shown here is derived from an EMBL/GenBank/DDBJ whole genome shotgun (WGS) entry which is preliminary data.</text>
</comment>
<comment type="catalytic activity">
    <reaction evidence="1">
        <text>ATP + protein L-histidine = ADP + protein N-phospho-L-histidine.</text>
        <dbReference type="EC" id="2.7.13.3"/>
    </reaction>
</comment>
<evidence type="ECO:0000256" key="3">
    <source>
        <dbReference type="ARBA" id="ARBA00022553"/>
    </source>
</evidence>
<dbReference type="EMBL" id="RDFA01000001">
    <property type="protein sequence ID" value="RXK51097.1"/>
    <property type="molecule type" value="Genomic_DNA"/>
</dbReference>
<dbReference type="Gene3D" id="3.30.565.10">
    <property type="entry name" value="Histidine kinase-like ATPase, C-terminal domain"/>
    <property type="match status" value="1"/>
</dbReference>
<dbReference type="SMART" id="SM00388">
    <property type="entry name" value="HisKA"/>
    <property type="match status" value="1"/>
</dbReference>
<dbReference type="InterPro" id="IPR005467">
    <property type="entry name" value="His_kinase_dom"/>
</dbReference>
<dbReference type="Proteomes" id="UP000289691">
    <property type="component" value="Unassembled WGS sequence"/>
</dbReference>
<dbReference type="PANTHER" id="PTHR43711:SF1">
    <property type="entry name" value="HISTIDINE KINASE 1"/>
    <property type="match status" value="1"/>
</dbReference>
<keyword evidence="9" id="KW-1185">Reference proteome</keyword>
<dbReference type="RefSeq" id="WP_129066964.1">
    <property type="nucleotide sequence ID" value="NZ_RDFA01000001.1"/>
</dbReference>
<dbReference type="InterPro" id="IPR050736">
    <property type="entry name" value="Sensor_HK_Regulatory"/>
</dbReference>
<name>A0A498KZ68_9EURY</name>
<accession>A0A498KZ68</accession>
<dbReference type="SUPFAM" id="SSF55874">
    <property type="entry name" value="ATPase domain of HSP90 chaperone/DNA topoisomerase II/histidine kinase"/>
    <property type="match status" value="1"/>
</dbReference>
<dbReference type="CDD" id="cd00082">
    <property type="entry name" value="HisKA"/>
    <property type="match status" value="1"/>
</dbReference>
<dbReference type="Pfam" id="PF02518">
    <property type="entry name" value="HATPase_c"/>
    <property type="match status" value="1"/>
</dbReference>
<organism evidence="8 9">
    <name type="scientific">Halorientalis pallida</name>
    <dbReference type="NCBI Taxonomy" id="2479928"/>
    <lineage>
        <taxon>Archaea</taxon>
        <taxon>Methanobacteriati</taxon>
        <taxon>Methanobacteriota</taxon>
        <taxon>Stenosarchaea group</taxon>
        <taxon>Halobacteria</taxon>
        <taxon>Halobacteriales</taxon>
        <taxon>Haloarculaceae</taxon>
        <taxon>Halorientalis</taxon>
    </lineage>
</organism>
<dbReference type="InterPro" id="IPR003594">
    <property type="entry name" value="HATPase_dom"/>
</dbReference>
<dbReference type="AlphaFoldDB" id="A0A498KZ68"/>
<dbReference type="PROSITE" id="PS50109">
    <property type="entry name" value="HIS_KIN"/>
    <property type="match status" value="1"/>
</dbReference>
<dbReference type="PRINTS" id="PR00344">
    <property type="entry name" value="BCTRLSENSOR"/>
</dbReference>
<evidence type="ECO:0000313" key="8">
    <source>
        <dbReference type="EMBL" id="RXK51097.1"/>
    </source>
</evidence>
<dbReference type="InterPro" id="IPR036890">
    <property type="entry name" value="HATPase_C_sf"/>
</dbReference>
<evidence type="ECO:0000256" key="4">
    <source>
        <dbReference type="ARBA" id="ARBA00022679"/>
    </source>
</evidence>
<evidence type="ECO:0000259" key="7">
    <source>
        <dbReference type="PROSITE" id="PS50109"/>
    </source>
</evidence>
<evidence type="ECO:0000256" key="1">
    <source>
        <dbReference type="ARBA" id="ARBA00000085"/>
    </source>
</evidence>
<feature type="domain" description="Histidine kinase" evidence="7">
    <location>
        <begin position="131"/>
        <end position="334"/>
    </location>
</feature>
<evidence type="ECO:0000256" key="2">
    <source>
        <dbReference type="ARBA" id="ARBA00012438"/>
    </source>
</evidence>
<dbReference type="InterPro" id="IPR003661">
    <property type="entry name" value="HisK_dim/P_dom"/>
</dbReference>
<evidence type="ECO:0000256" key="6">
    <source>
        <dbReference type="ARBA" id="ARBA00023012"/>
    </source>
</evidence>
<reference evidence="8 9" key="1">
    <citation type="submission" date="2019-01" db="EMBL/GenBank/DDBJ databases">
        <title>Halorientalis sp. F13-25 a new haloarchaeum isolated from hypersaline water.</title>
        <authorList>
            <person name="Ana D.-V."/>
            <person name="Cristina S.-P."/>
            <person name="Antonio V."/>
        </authorList>
    </citation>
    <scope>NUCLEOTIDE SEQUENCE [LARGE SCALE GENOMIC DNA]</scope>
    <source>
        <strain evidence="8 9">F13-25</strain>
    </source>
</reference>
<dbReference type="InterPro" id="IPR004358">
    <property type="entry name" value="Sig_transdc_His_kin-like_C"/>
</dbReference>
<keyword evidence="3" id="KW-0597">Phosphoprotein</keyword>
<proteinExistence type="predicted"/>
<keyword evidence="5 8" id="KW-0418">Kinase</keyword>
<dbReference type="Gene3D" id="1.10.287.130">
    <property type="match status" value="1"/>
</dbReference>
<protein>
    <recommendedName>
        <fullName evidence="2">histidine kinase</fullName>
        <ecNumber evidence="2">2.7.13.3</ecNumber>
    </recommendedName>
</protein>
<keyword evidence="6" id="KW-0902">Two-component regulatory system</keyword>
<evidence type="ECO:0000313" key="9">
    <source>
        <dbReference type="Proteomes" id="UP000289691"/>
    </source>
</evidence>
<gene>
    <name evidence="8" type="ORF">EAF64_00135</name>
</gene>
<sequence>MTGDRTDTDPIRIERWPDPACRFGFEDSTAIVRAVNAPFEAAFGGATVGDPVAAVMADLGVTLVSADSFEAVLSGESPVRVRTSGTGGAERYVARTVPPAPDGDGALVFVAIPEAGGNTSVAIDVDHVASVVSHDLRNPLDVATARLRAGRETGEDEHFERVADAHERMERIIRDVLTLARGEDVVDPDESVSLGEVAEVAWGTVETDDATLSIDGPLPTTTADADRVGRLFENLFRNAVEHGSAHPDTDTETVDGTVTVTVGPLDGDRTGFYVEDDGPGITEADRERVFEPGYSTDDHGTGLGLAIVARIAALHGWSIEASESAPGGVRFAVTGIEPE</sequence>
<dbReference type="OrthoDB" id="8127at2157"/>
<dbReference type="EC" id="2.7.13.3" evidence="2"/>
<dbReference type="PANTHER" id="PTHR43711">
    <property type="entry name" value="TWO-COMPONENT HISTIDINE KINASE"/>
    <property type="match status" value="1"/>
</dbReference>
<dbReference type="GO" id="GO:0000155">
    <property type="term" value="F:phosphorelay sensor kinase activity"/>
    <property type="evidence" value="ECO:0007669"/>
    <property type="project" value="InterPro"/>
</dbReference>
<dbReference type="SMART" id="SM00387">
    <property type="entry name" value="HATPase_c"/>
    <property type="match status" value="1"/>
</dbReference>
<dbReference type="Pfam" id="PF00512">
    <property type="entry name" value="HisKA"/>
    <property type="match status" value="1"/>
</dbReference>
<dbReference type="InterPro" id="IPR036097">
    <property type="entry name" value="HisK_dim/P_sf"/>
</dbReference>
<dbReference type="SUPFAM" id="SSF47384">
    <property type="entry name" value="Homodimeric domain of signal transducing histidine kinase"/>
    <property type="match status" value="1"/>
</dbReference>
<keyword evidence="4" id="KW-0808">Transferase</keyword>